<dbReference type="Gene3D" id="1.10.490.10">
    <property type="entry name" value="Globins"/>
    <property type="match status" value="1"/>
</dbReference>
<dbReference type="PANTHER" id="PTHR43531:SF11">
    <property type="entry name" value="METHYL-ACCEPTING CHEMOTAXIS PROTEIN 3"/>
    <property type="match status" value="1"/>
</dbReference>
<dbReference type="InterPro" id="IPR044398">
    <property type="entry name" value="Globin-sensor_dom"/>
</dbReference>
<dbReference type="EMBL" id="CP002865">
    <property type="protein sequence ID" value="AEI37288.1"/>
    <property type="molecule type" value="Genomic_DNA"/>
</dbReference>
<evidence type="ECO:0000313" key="6">
    <source>
        <dbReference type="EMBL" id="AEI37288.1"/>
    </source>
</evidence>
<dbReference type="InterPro" id="IPR004089">
    <property type="entry name" value="MCPsignal_dom"/>
</dbReference>
<dbReference type="PRINTS" id="PR00260">
    <property type="entry name" value="CHEMTRNSDUCR"/>
</dbReference>
<dbReference type="PANTHER" id="PTHR43531">
    <property type="entry name" value="PROTEIN ICFG"/>
    <property type="match status" value="1"/>
</dbReference>
<dbReference type="SUPFAM" id="SSF58104">
    <property type="entry name" value="Methyl-accepting chemotaxis protein (MCP) signaling domain"/>
    <property type="match status" value="1"/>
</dbReference>
<dbReference type="Proteomes" id="UP000000491">
    <property type="component" value="Chromosome"/>
</dbReference>
<dbReference type="CDD" id="cd01068">
    <property type="entry name" value="globin_sensor"/>
    <property type="match status" value="1"/>
</dbReference>
<proteinExistence type="inferred from homology"/>
<dbReference type="AlphaFoldDB" id="F8EV00"/>
<dbReference type="HOGENOM" id="CLU_000445_107_18_5"/>
<dbReference type="eggNOG" id="COG0840">
    <property type="taxonomic scope" value="Bacteria"/>
</dbReference>
<dbReference type="InterPro" id="IPR003660">
    <property type="entry name" value="HAMP_dom"/>
</dbReference>
<dbReference type="Gene3D" id="1.10.287.950">
    <property type="entry name" value="Methyl-accepting chemotaxis protein"/>
    <property type="match status" value="1"/>
</dbReference>
<keyword evidence="3" id="KW-0807">Transducer</keyword>
<dbReference type="RefSeq" id="WP_013933687.1">
    <property type="nucleotide sequence ID" value="NC_015709.1"/>
</dbReference>
<gene>
    <name evidence="6" type="ordered locus">Zymop_0385</name>
</gene>
<dbReference type="InterPro" id="IPR039379">
    <property type="entry name" value="Protoglobin_sensor_dom"/>
</dbReference>
<comment type="similarity">
    <text evidence="2">Belongs to the methyl-accepting chemotaxis (MCP) protein family.</text>
</comment>
<dbReference type="GO" id="GO:0007165">
    <property type="term" value="P:signal transduction"/>
    <property type="evidence" value="ECO:0007669"/>
    <property type="project" value="UniProtKB-KW"/>
</dbReference>
<dbReference type="InterPro" id="IPR012292">
    <property type="entry name" value="Globin/Proto"/>
</dbReference>
<organism evidence="6 7">
    <name type="scientific">Zymomonas mobilis subsp. pomaceae (strain ATCC 29192 / DSM 22645 / JCM 10191 / CCUG 17912 / NBRC 13757 / NCIMB 11200 / NRRL B-4491 / Barker I)</name>
    <dbReference type="NCBI Taxonomy" id="579138"/>
    <lineage>
        <taxon>Bacteria</taxon>
        <taxon>Pseudomonadati</taxon>
        <taxon>Pseudomonadota</taxon>
        <taxon>Alphaproteobacteria</taxon>
        <taxon>Sphingomonadales</taxon>
        <taxon>Zymomonadaceae</taxon>
        <taxon>Zymomonas</taxon>
    </lineage>
</organism>
<dbReference type="InterPro" id="IPR009050">
    <property type="entry name" value="Globin-like_sf"/>
</dbReference>
<dbReference type="PROSITE" id="PS50111">
    <property type="entry name" value="CHEMOTAXIS_TRANSDUC_2"/>
    <property type="match status" value="1"/>
</dbReference>
<dbReference type="SUPFAM" id="SSF46458">
    <property type="entry name" value="Globin-like"/>
    <property type="match status" value="1"/>
</dbReference>
<evidence type="ECO:0000259" key="5">
    <source>
        <dbReference type="PROSITE" id="PS50885"/>
    </source>
</evidence>
<dbReference type="InterPro" id="IPR051310">
    <property type="entry name" value="MCP_chemotaxis"/>
</dbReference>
<dbReference type="GO" id="GO:0019825">
    <property type="term" value="F:oxygen binding"/>
    <property type="evidence" value="ECO:0007669"/>
    <property type="project" value="InterPro"/>
</dbReference>
<dbReference type="GO" id="GO:0006935">
    <property type="term" value="P:chemotaxis"/>
    <property type="evidence" value="ECO:0007669"/>
    <property type="project" value="UniProtKB-KW"/>
</dbReference>
<dbReference type="PROSITE" id="PS50885">
    <property type="entry name" value="HAMP"/>
    <property type="match status" value="1"/>
</dbReference>
<dbReference type="KEGG" id="zmp:Zymop_0385"/>
<name>F8EV00_ZYMMT</name>
<dbReference type="SMART" id="SM00283">
    <property type="entry name" value="MA"/>
    <property type="match status" value="1"/>
</dbReference>
<dbReference type="PATRIC" id="fig|579138.3.peg.403"/>
<protein>
    <submittedName>
        <fullName evidence="6">Methyl-accepting chemotaxis sensory transducer</fullName>
    </submittedName>
</protein>
<feature type="domain" description="HAMP" evidence="5">
    <location>
        <begin position="166"/>
        <end position="211"/>
    </location>
</feature>
<dbReference type="Pfam" id="PF00015">
    <property type="entry name" value="MCPsignal"/>
    <property type="match status" value="1"/>
</dbReference>
<dbReference type="GO" id="GO:0004888">
    <property type="term" value="F:transmembrane signaling receptor activity"/>
    <property type="evidence" value="ECO:0007669"/>
    <property type="project" value="InterPro"/>
</dbReference>
<evidence type="ECO:0000256" key="2">
    <source>
        <dbReference type="ARBA" id="ARBA00029447"/>
    </source>
</evidence>
<reference evidence="6 7" key="1">
    <citation type="journal article" date="2011" name="J. Bacteriol.">
        <title>Genome sequence of the ethanol-producing Zymomonas mobilis subsp. pomaceae lectotype strain ATCC 29192.</title>
        <authorList>
            <person name="Kouvelis V.N."/>
            <person name="Davenport K.W."/>
            <person name="Brettin T.S."/>
            <person name="Bruce D."/>
            <person name="Detter C."/>
            <person name="Han C.S."/>
            <person name="Nolan M."/>
            <person name="Tapia R."/>
            <person name="Damoulaki A."/>
            <person name="Kyrpides N.C."/>
            <person name="Typas M.A."/>
            <person name="Pappas K.M."/>
        </authorList>
    </citation>
    <scope>NUCLEOTIDE SEQUENCE [LARGE SCALE GENOMIC DNA]</scope>
    <source>
        <strain evidence="7">ATCC 29192 / DSM 22645 / JCM 10191 / CCUG 17912 / NBRC 13757 / NCIMB 11200 / NRRL B-4491 / Barker I</strain>
    </source>
</reference>
<evidence type="ECO:0000256" key="1">
    <source>
        <dbReference type="ARBA" id="ARBA00022500"/>
    </source>
</evidence>
<dbReference type="Pfam" id="PF11563">
    <property type="entry name" value="Protoglobin"/>
    <property type="match status" value="1"/>
</dbReference>
<dbReference type="InterPro" id="IPR004090">
    <property type="entry name" value="Chemotax_Me-accpt_rcpt"/>
</dbReference>
<dbReference type="STRING" id="579138.Zymop_0385"/>
<sequence>MSEDFKERLQLFNITAEDYKNLPALKAIIERYGSKALDYLYNHLTHTSARRFFKSKEVIETAKKKQLAHWLTWFSKPFDKKSEEKSKKIGAIHAQIGITPTYYISAYAVNLDQMIQRAINAAPGGALLHRKLAKKIGAFVKLTLLDIEIVISNYVDYERQERNLILQSLSKALHQIAEQNFDVVLEHIPKNYAAIANDFAVMRSSLATTMAKVISIANNARLEAHTIGQSSHALQDSSDQQIRALAETTDTMNKIAMAAEKTATQARDASTSIDQTREKASDGGKIASEAINSMEALSASSKKISNIVTLIDDIAFQTNLLALNAGIEAAKANEAGRGFTVVANEVRALAQRSAEAAAGVKSLIEDSLKQLSIATNQVQKTGKTFEDIISNIELVNSQARDISISAATQSRELQDAATIVENTEQVTRQGGMIVKQSTQASQNIVKAVDWLGTELERFHLSKNETGH</sequence>
<dbReference type="GO" id="GO:0020037">
    <property type="term" value="F:heme binding"/>
    <property type="evidence" value="ECO:0007669"/>
    <property type="project" value="InterPro"/>
</dbReference>
<dbReference type="GO" id="GO:0016020">
    <property type="term" value="C:membrane"/>
    <property type="evidence" value="ECO:0007669"/>
    <property type="project" value="InterPro"/>
</dbReference>
<keyword evidence="1" id="KW-0145">Chemotaxis</keyword>
<evidence type="ECO:0000313" key="7">
    <source>
        <dbReference type="Proteomes" id="UP000000491"/>
    </source>
</evidence>
<evidence type="ECO:0000256" key="3">
    <source>
        <dbReference type="PROSITE-ProRule" id="PRU00284"/>
    </source>
</evidence>
<feature type="domain" description="Methyl-accepting transducer" evidence="4">
    <location>
        <begin position="216"/>
        <end position="445"/>
    </location>
</feature>
<evidence type="ECO:0000259" key="4">
    <source>
        <dbReference type="PROSITE" id="PS50111"/>
    </source>
</evidence>
<accession>F8EV00</accession>